<feature type="domain" description="Tyrosine specific protein phosphatases" evidence="2">
    <location>
        <begin position="433"/>
        <end position="506"/>
    </location>
</feature>
<dbReference type="Pfam" id="PF22547">
    <property type="entry name" value="2H-SAK"/>
    <property type="match status" value="1"/>
</dbReference>
<organism evidence="3 4">
    <name type="scientific">Cymbomonas tetramitiformis</name>
    <dbReference type="NCBI Taxonomy" id="36881"/>
    <lineage>
        <taxon>Eukaryota</taxon>
        <taxon>Viridiplantae</taxon>
        <taxon>Chlorophyta</taxon>
        <taxon>Pyramimonadophyceae</taxon>
        <taxon>Pyramimonadales</taxon>
        <taxon>Pyramimonadaceae</taxon>
        <taxon>Cymbomonas</taxon>
    </lineage>
</organism>
<keyword evidence="4" id="KW-1185">Reference proteome</keyword>
<evidence type="ECO:0000259" key="2">
    <source>
        <dbReference type="PROSITE" id="PS50056"/>
    </source>
</evidence>
<proteinExistence type="predicted"/>
<dbReference type="SMART" id="SM00404">
    <property type="entry name" value="PTPc_motif"/>
    <property type="match status" value="1"/>
</dbReference>
<dbReference type="Pfam" id="PF09414">
    <property type="entry name" value="RNA_ligase"/>
    <property type="match status" value="1"/>
</dbReference>
<evidence type="ECO:0000313" key="4">
    <source>
        <dbReference type="Proteomes" id="UP001190700"/>
    </source>
</evidence>
<comment type="caution">
    <text evidence="3">The sequence shown here is derived from an EMBL/GenBank/DDBJ whole genome shotgun (WGS) entry which is preliminary data.</text>
</comment>
<evidence type="ECO:0000313" key="3">
    <source>
        <dbReference type="EMBL" id="KAK3249444.1"/>
    </source>
</evidence>
<dbReference type="SUPFAM" id="SSF56091">
    <property type="entry name" value="DNA ligase/mRNA capping enzyme, catalytic domain"/>
    <property type="match status" value="1"/>
</dbReference>
<dbReference type="InterPro" id="IPR029021">
    <property type="entry name" value="Prot-tyrosine_phosphatase-like"/>
</dbReference>
<dbReference type="EMBL" id="LGRX02027312">
    <property type="protein sequence ID" value="KAK3249444.1"/>
    <property type="molecule type" value="Genomic_DNA"/>
</dbReference>
<dbReference type="InterPro" id="IPR057023">
    <property type="entry name" value="PTP-SAK"/>
</dbReference>
<dbReference type="Pfam" id="PF13671">
    <property type="entry name" value="AAA_33"/>
    <property type="match status" value="1"/>
</dbReference>
<dbReference type="Gene3D" id="3.40.50.300">
    <property type="entry name" value="P-loop containing nucleotide triphosphate hydrolases"/>
    <property type="match status" value="1"/>
</dbReference>
<dbReference type="InterPro" id="IPR052732">
    <property type="entry name" value="Cell-binding_unc_protein"/>
</dbReference>
<dbReference type="PROSITE" id="PS50056">
    <property type="entry name" value="TYR_PHOSPHATASE_2"/>
    <property type="match status" value="1"/>
</dbReference>
<gene>
    <name evidence="3" type="ORF">CYMTET_41126</name>
</gene>
<keyword evidence="1" id="KW-0378">Hydrolase</keyword>
<dbReference type="InterPro" id="IPR016130">
    <property type="entry name" value="Tyr_Pase_AS"/>
</dbReference>
<dbReference type="InterPro" id="IPR054498">
    <property type="entry name" value="2H-SAK"/>
</dbReference>
<protein>
    <recommendedName>
        <fullName evidence="2">Tyrosine specific protein phosphatases domain-containing protein</fullName>
    </recommendedName>
</protein>
<dbReference type="GO" id="GO:0016791">
    <property type="term" value="F:phosphatase activity"/>
    <property type="evidence" value="ECO:0007669"/>
    <property type="project" value="UniProtKB-ARBA"/>
</dbReference>
<dbReference type="InterPro" id="IPR021122">
    <property type="entry name" value="RNA_ligase_dom_REL/Rnl2"/>
</dbReference>
<dbReference type="Proteomes" id="UP001190700">
    <property type="component" value="Unassembled WGS sequence"/>
</dbReference>
<sequence length="963" mass="104368">MISNAQCPQPVARKRTISFRNRFWITTTSEGLKRARACQRAQLKFKQDRTGALLRMALSQTSVYRGALVLHCDHFAVLNEHVAELSKEVPVSWKQHVEERDGSKSKHITVVGPNEWKTVKQAACVGVTVAEDDLSPIGLGTTADCSYVCILSSLLTSIRLSLGLQPKDLHITVGFANRDSHDVRKGLETIAVWHDNPKSLAANLARDVENIRQGHCTPQQRRMLLELFENCALAVSRVHAERSPEASAQCLLLAAKSALVRDAPPSVTKTILSELAEIDPVEAAHLHFKHAVSRGTMADPSGEVHAKLKALVSEHKTLDFDSRLQFLANQARDAALLEECVWGKDGPAGALKLHKLPRNAAPVLAGCGTHLWGSGLPSANSVAAVVALGITKVVTLTEEPLDEALRGFATEINPDIVFHHCPIDDRHAPATLEELIVICRDVQRGRMVASAGGGGVLVHCLGGKGRTALVLAGTLMLEEPSLSASAALSRVRCNRSVLVTEEQTRMLKQLFAALAAGPWRALAAPGTTASHAKSMPRLPAAVPRVVVLCGLPGAGKSTFAQALAARFPHAVRHINQDELGARNTQEAWAASVPVAMRGEQQVVAVLDKCLCTAAERREALQLVSCVDGQTADLVYFSLPAVKCSARATARTDHVGDVSGHRAARVVEALAKKLEPPALVSGTEGFGRVHEISSDEDARELLELWCGPAHKGEAAIGHGGAAATCSVVSFPRTRHLMDLGAATRDDLLVGDGAQWLKAQPLHTTVSVEEKIDGANMGFRLAEDGVTILTQNRSHFVNPVDHPQFRKLGKWLSDHHVALRRVLRDQNMILYGEWVYATHSVEYDALPGYFIAFDLRCLLTNTFVAREELARVLQGSGIPVTPLLLERPSSTVTIQEIRALVERQSTFSSSASEGVVVRMSRNGLTTDRAKIVRPNFCAGNEHWNRGPLQENHLSFTARTWGTDQN</sequence>
<dbReference type="Gene3D" id="3.90.190.10">
    <property type="entry name" value="Protein tyrosine phosphatase superfamily"/>
    <property type="match status" value="1"/>
</dbReference>
<dbReference type="SUPFAM" id="SSF52540">
    <property type="entry name" value="P-loop containing nucleoside triphosphate hydrolases"/>
    <property type="match status" value="1"/>
</dbReference>
<dbReference type="PANTHER" id="PTHR43883:SF1">
    <property type="entry name" value="GLUCONOKINASE"/>
    <property type="match status" value="1"/>
</dbReference>
<dbReference type="InterPro" id="IPR027417">
    <property type="entry name" value="P-loop_NTPase"/>
</dbReference>
<dbReference type="SUPFAM" id="SSF52799">
    <property type="entry name" value="(Phosphotyrosine protein) phosphatases II"/>
    <property type="match status" value="1"/>
</dbReference>
<evidence type="ECO:0000256" key="1">
    <source>
        <dbReference type="ARBA" id="ARBA00022801"/>
    </source>
</evidence>
<accession>A0AAE0F2V1</accession>
<dbReference type="PANTHER" id="PTHR43883">
    <property type="entry name" value="SLR0207 PROTEIN"/>
    <property type="match status" value="1"/>
</dbReference>
<dbReference type="Pfam" id="PF22784">
    <property type="entry name" value="PTP-SAK"/>
    <property type="match status" value="1"/>
</dbReference>
<name>A0AAE0F2V1_9CHLO</name>
<reference evidence="3 4" key="1">
    <citation type="journal article" date="2015" name="Genome Biol. Evol.">
        <title>Comparative Genomics of a Bacterivorous Green Alga Reveals Evolutionary Causalities and Consequences of Phago-Mixotrophic Mode of Nutrition.</title>
        <authorList>
            <person name="Burns J.A."/>
            <person name="Paasch A."/>
            <person name="Narechania A."/>
            <person name="Kim E."/>
        </authorList>
    </citation>
    <scope>NUCLEOTIDE SEQUENCE [LARGE SCALE GENOMIC DNA]</scope>
    <source>
        <strain evidence="3 4">PLY_AMNH</strain>
    </source>
</reference>
<dbReference type="InterPro" id="IPR000387">
    <property type="entry name" value="Tyr_Pase_dom"/>
</dbReference>
<dbReference type="PROSITE" id="PS00383">
    <property type="entry name" value="TYR_PHOSPHATASE_1"/>
    <property type="match status" value="1"/>
</dbReference>
<dbReference type="InterPro" id="IPR003595">
    <property type="entry name" value="Tyr_Pase_cat"/>
</dbReference>
<dbReference type="Gene3D" id="3.30.470.30">
    <property type="entry name" value="DNA ligase/mRNA capping enzyme"/>
    <property type="match status" value="1"/>
</dbReference>
<dbReference type="AlphaFoldDB" id="A0AAE0F2V1"/>